<dbReference type="Proteomes" id="UP000215027">
    <property type="component" value="Chromosome I"/>
</dbReference>
<keyword evidence="4" id="KW-1185">Reference proteome</keyword>
<dbReference type="InterPro" id="IPR001753">
    <property type="entry name" value="Enoyl-CoA_hydra/iso"/>
</dbReference>
<keyword evidence="3" id="KW-0413">Isomerase</keyword>
<evidence type="ECO:0000313" key="4">
    <source>
        <dbReference type="Proteomes" id="UP000215027"/>
    </source>
</evidence>
<evidence type="ECO:0000313" key="3">
    <source>
        <dbReference type="EMBL" id="CUS05467.2"/>
    </source>
</evidence>
<dbReference type="EMBL" id="LN890655">
    <property type="protein sequence ID" value="CUS05467.2"/>
    <property type="molecule type" value="Genomic_DNA"/>
</dbReference>
<organism evidence="3 4">
    <name type="scientific">Candidatus Promineifilum breve</name>
    <dbReference type="NCBI Taxonomy" id="1806508"/>
    <lineage>
        <taxon>Bacteria</taxon>
        <taxon>Bacillati</taxon>
        <taxon>Chloroflexota</taxon>
        <taxon>Ardenticatenia</taxon>
        <taxon>Candidatus Promineifilales</taxon>
        <taxon>Candidatus Promineifilaceae</taxon>
        <taxon>Candidatus Promineifilum</taxon>
    </lineage>
</organism>
<dbReference type="PROSITE" id="PS00166">
    <property type="entry name" value="ENOYL_COA_HYDRATASE"/>
    <property type="match status" value="1"/>
</dbReference>
<dbReference type="Gene3D" id="3.90.226.10">
    <property type="entry name" value="2-enoyl-CoA Hydratase, Chain A, domain 1"/>
    <property type="match status" value="1"/>
</dbReference>
<accession>A0A161JZC5</accession>
<protein>
    <submittedName>
        <fullName evidence="3">1,2-epoxyphenylacetyl-CoA isomerase</fullName>
        <ecNumber evidence="3">5.3.3.18</ecNumber>
    </submittedName>
</protein>
<dbReference type="Gene3D" id="1.10.12.10">
    <property type="entry name" value="Lyase 2-enoyl-coa Hydratase, Chain A, domain 2"/>
    <property type="match status" value="1"/>
</dbReference>
<dbReference type="InterPro" id="IPR018376">
    <property type="entry name" value="Enoyl-CoA_hyd/isom_CS"/>
</dbReference>
<dbReference type="CDD" id="cd06558">
    <property type="entry name" value="crotonase-like"/>
    <property type="match status" value="1"/>
</dbReference>
<dbReference type="PANTHER" id="PTHR43459">
    <property type="entry name" value="ENOYL-COA HYDRATASE"/>
    <property type="match status" value="1"/>
</dbReference>
<evidence type="ECO:0000256" key="2">
    <source>
        <dbReference type="RuleBase" id="RU003707"/>
    </source>
</evidence>
<reference evidence="3" key="1">
    <citation type="submission" date="2016-01" db="EMBL/GenBank/DDBJ databases">
        <authorList>
            <person name="Mcilroy J.S."/>
            <person name="Karst M S."/>
            <person name="Albertsen M."/>
        </authorList>
    </citation>
    <scope>NUCLEOTIDE SEQUENCE</scope>
    <source>
        <strain evidence="3">Cfx-K</strain>
    </source>
</reference>
<dbReference type="GO" id="GO:0016853">
    <property type="term" value="F:isomerase activity"/>
    <property type="evidence" value="ECO:0007669"/>
    <property type="project" value="UniProtKB-KW"/>
</dbReference>
<dbReference type="AlphaFoldDB" id="A0A161JZC5"/>
<dbReference type="Pfam" id="PF00378">
    <property type="entry name" value="ECH_1"/>
    <property type="match status" value="1"/>
</dbReference>
<gene>
    <name evidence="3" type="primary">paaG</name>
    <name evidence="3" type="ORF">CFX0092_A3589</name>
</gene>
<dbReference type="RefSeq" id="WP_095044677.1">
    <property type="nucleotide sequence ID" value="NZ_LN890655.1"/>
</dbReference>
<dbReference type="PANTHER" id="PTHR43459:SF1">
    <property type="entry name" value="EG:BACN32G11.4 PROTEIN"/>
    <property type="match status" value="1"/>
</dbReference>
<proteinExistence type="inferred from homology"/>
<dbReference type="SUPFAM" id="SSF52096">
    <property type="entry name" value="ClpP/crotonase"/>
    <property type="match status" value="1"/>
</dbReference>
<evidence type="ECO:0000256" key="1">
    <source>
        <dbReference type="ARBA" id="ARBA00005254"/>
    </source>
</evidence>
<dbReference type="KEGG" id="pbf:CFX0092_A3589"/>
<sequence>MTYETILHDVTDGVATITLNRPSKLNAFNDPMIAETTDALKAAGRDAAVRCVVITGAGRGFSSGQDLSDFQERGENVSIGEHLHHGYHRLIRQMVALEKPIIGAINGIAAGAGCGVALAADIRIAADNASFMLAFSRIGLIPDSGVNWLLPRLVGYARAYEMAITADRVPAAQALEWGLVNRVVPAAQLPEITAAWARRLADGPTLAYGLTKRAMSRGWDMSLNEALEYEAYLQEVAGRSADNREGIAAFLEKREARFSGR</sequence>
<dbReference type="InterPro" id="IPR029045">
    <property type="entry name" value="ClpP/crotonase-like_dom_sf"/>
</dbReference>
<dbReference type="InterPro" id="IPR014748">
    <property type="entry name" value="Enoyl-CoA_hydra_C"/>
</dbReference>
<dbReference type="OrthoDB" id="9777977at2"/>
<dbReference type="EC" id="5.3.3.18" evidence="3"/>
<comment type="similarity">
    <text evidence="1 2">Belongs to the enoyl-CoA hydratase/isomerase family.</text>
</comment>
<name>A0A161JZC5_9CHLR</name>